<evidence type="ECO:0000313" key="4">
    <source>
        <dbReference type="Proteomes" id="UP000034392"/>
    </source>
</evidence>
<keyword evidence="2" id="KW-0732">Signal</keyword>
<dbReference type="KEGG" id="aay:WYH_00385"/>
<evidence type="ECO:0000256" key="2">
    <source>
        <dbReference type="SAM" id="SignalP"/>
    </source>
</evidence>
<dbReference type="InterPro" id="IPR010870">
    <property type="entry name" value="Porin_O/P"/>
</dbReference>
<accession>A0A0F7KQS5</accession>
<dbReference type="InterPro" id="IPR023614">
    <property type="entry name" value="Porin_dom_sf"/>
</dbReference>
<protein>
    <submittedName>
        <fullName evidence="3">Phosphate-selective porin O and P</fullName>
    </submittedName>
</protein>
<dbReference type="Pfam" id="PF07396">
    <property type="entry name" value="Porin_O_P"/>
    <property type="match status" value="1"/>
</dbReference>
<feature type="chain" id="PRO_5044208518" evidence="2">
    <location>
        <begin position="25"/>
        <end position="409"/>
    </location>
</feature>
<feature type="signal peptide" evidence="2">
    <location>
        <begin position="1"/>
        <end position="24"/>
    </location>
</feature>
<dbReference type="PATRIC" id="fig|1267766.3.peg.391"/>
<dbReference type="SUPFAM" id="SSF56935">
    <property type="entry name" value="Porins"/>
    <property type="match status" value="1"/>
</dbReference>
<name>A0A0F7KQS5_9SPHN</name>
<reference evidence="3" key="1">
    <citation type="submission" date="2015-05" db="EMBL/GenBank/DDBJ databases">
        <title>The complete genome of Altererythrobacter atlanticus strain 26DY36.</title>
        <authorList>
            <person name="Wu Y.-H."/>
            <person name="Cheng H."/>
            <person name="Wu X.-W."/>
        </authorList>
    </citation>
    <scope>NUCLEOTIDE SEQUENCE [LARGE SCALE GENOMIC DNA]</scope>
    <source>
        <strain evidence="3">26DY36</strain>
    </source>
</reference>
<sequence length="409" mass="44841">MIHRLTLASMLALPVALLPSAAHGQADTSSSDAAKSAPIPMLDEGAPRIGDKKGWSIKPRGRIQVDLGKIDAPESLDLAEDYNSEFRRARLGVDATAPGGFAFRFEMDFSEHEDQIMDAYASYKNGPLLITAGQHNTVQTLEELTSSLSISFAERSAFTDAFQFQRRIGVSGQYVAQDILVQAGIFTDNIEDLGDRNRSADVRIAAMPRLGDVQLHFGGSVHYAWYEDGTDLRYSARPQVHSARNKLVDTARFSAESELGTGLEFAAIRGPVHVTGEVYRQHVDRGPGMADPTFYGAYAEIGLFLTPGDSRPYSKGSFDRIRPVRPVTQGGPGAWQVNLRYDHLDLSDGDISGGRQSSYRASLIWTPSAQTRLMVDYGRQKYSGAILAEPDGNRAYNVDSLVMRAQLDF</sequence>
<proteinExistence type="predicted"/>
<dbReference type="RefSeq" id="WP_046902476.1">
    <property type="nucleotide sequence ID" value="NZ_CP011452.2"/>
</dbReference>
<evidence type="ECO:0000256" key="1">
    <source>
        <dbReference type="SAM" id="MobiDB-lite"/>
    </source>
</evidence>
<gene>
    <name evidence="3" type="ORF">WYH_00385</name>
</gene>
<feature type="region of interest" description="Disordered" evidence="1">
    <location>
        <begin position="25"/>
        <end position="53"/>
    </location>
</feature>
<dbReference type="STRING" id="1267766.WYH_00385"/>
<dbReference type="AlphaFoldDB" id="A0A0F7KQS5"/>
<feature type="compositionally biased region" description="Low complexity" evidence="1">
    <location>
        <begin position="25"/>
        <end position="37"/>
    </location>
</feature>
<dbReference type="EMBL" id="CP011452">
    <property type="protein sequence ID" value="AKH41446.1"/>
    <property type="molecule type" value="Genomic_DNA"/>
</dbReference>
<keyword evidence="4" id="KW-1185">Reference proteome</keyword>
<dbReference type="Proteomes" id="UP000034392">
    <property type="component" value="Chromosome"/>
</dbReference>
<dbReference type="Gene3D" id="2.40.160.10">
    <property type="entry name" value="Porin"/>
    <property type="match status" value="1"/>
</dbReference>
<evidence type="ECO:0000313" key="3">
    <source>
        <dbReference type="EMBL" id="AKH41446.1"/>
    </source>
</evidence>
<organism evidence="3 4">
    <name type="scientific">Croceibacterium atlanticum</name>
    <dbReference type="NCBI Taxonomy" id="1267766"/>
    <lineage>
        <taxon>Bacteria</taxon>
        <taxon>Pseudomonadati</taxon>
        <taxon>Pseudomonadota</taxon>
        <taxon>Alphaproteobacteria</taxon>
        <taxon>Sphingomonadales</taxon>
        <taxon>Erythrobacteraceae</taxon>
        <taxon>Croceibacterium</taxon>
    </lineage>
</organism>
<dbReference type="OrthoDB" id="9807854at2"/>